<accession>G6FW04</accession>
<dbReference type="AlphaFoldDB" id="G6FW04"/>
<dbReference type="Proteomes" id="UP000004344">
    <property type="component" value="Unassembled WGS sequence"/>
</dbReference>
<evidence type="ECO:0000313" key="1">
    <source>
        <dbReference type="EMBL" id="EHC11643.1"/>
    </source>
</evidence>
<proteinExistence type="predicted"/>
<organism evidence="1 2">
    <name type="scientific">Fischerella thermalis JSC-11</name>
    <dbReference type="NCBI Taxonomy" id="741277"/>
    <lineage>
        <taxon>Bacteria</taxon>
        <taxon>Bacillati</taxon>
        <taxon>Cyanobacteriota</taxon>
        <taxon>Cyanophyceae</taxon>
        <taxon>Nostocales</taxon>
        <taxon>Hapalosiphonaceae</taxon>
        <taxon>Fischerella</taxon>
    </lineage>
</organism>
<dbReference type="EMBL" id="AGIZ01000009">
    <property type="protein sequence ID" value="EHC11643.1"/>
    <property type="molecule type" value="Genomic_DNA"/>
</dbReference>
<name>G6FW04_9CYAN</name>
<gene>
    <name evidence="1" type="ORF">FJSC11DRAFT_3095</name>
</gene>
<comment type="caution">
    <text evidence="1">The sequence shown here is derived from an EMBL/GenBank/DDBJ whole genome shotgun (WGS) entry which is preliminary data.</text>
</comment>
<protein>
    <submittedName>
        <fullName evidence="1">Uncharacterized protein</fullName>
    </submittedName>
</protein>
<keyword evidence="2" id="KW-1185">Reference proteome</keyword>
<sequence>MLVLVNNMVGSKKFLYCVVSGNLYIQPESKTGKYHSLIAEKILPLQHKYGNSYGNHLKYIVI</sequence>
<reference evidence="1 2" key="1">
    <citation type="submission" date="2011-09" db="EMBL/GenBank/DDBJ databases">
        <title>The draft genome of Fischerella sp. JSC-11.</title>
        <authorList>
            <consortium name="US DOE Joint Genome Institute (JGI-PGF)"/>
            <person name="Lucas S."/>
            <person name="Han J."/>
            <person name="Lapidus A."/>
            <person name="Cheng J.-F."/>
            <person name="Goodwin L."/>
            <person name="Pitluck S."/>
            <person name="Peters L."/>
            <person name="Land M.L."/>
            <person name="Hauser L."/>
            <person name="Sarkisova S."/>
            <person name="Bryant D.A."/>
            <person name="Brown I."/>
            <person name="Woyke T.J."/>
        </authorList>
    </citation>
    <scope>NUCLEOTIDE SEQUENCE [LARGE SCALE GENOMIC DNA]</scope>
    <source>
        <strain evidence="1 2">JSC-11</strain>
    </source>
</reference>
<evidence type="ECO:0000313" key="2">
    <source>
        <dbReference type="Proteomes" id="UP000004344"/>
    </source>
</evidence>